<reference evidence="2" key="1">
    <citation type="submission" date="2014-09" db="EMBL/GenBank/DDBJ databases">
        <authorList>
            <person name="Sharma Rahul"/>
            <person name="Thines Marco"/>
        </authorList>
    </citation>
    <scope>NUCLEOTIDE SEQUENCE [LARGE SCALE GENOMIC DNA]</scope>
</reference>
<protein>
    <submittedName>
        <fullName evidence="1">Uncharacterized protein</fullName>
    </submittedName>
</protein>
<accession>A0A0P1A7Q2</accession>
<sequence length="154" mass="17429">MEAGTYDRKKGKTGLVLYEGKGLPRLPGKRPNPRALAVRYRPICGAMINLQKLHQGKLSLRKAQNTKEMLGKVAILSKELTSIVKTLTYDGSGKTNLIFDLIKRSPNVYTHLHLIVRNPDQPLYQYLKDKLEGFCTIYGVSQVSIKPKRTDCNW</sequence>
<name>A0A0P1A7Q2_PLAHL</name>
<dbReference type="RefSeq" id="XP_024572411.1">
    <property type="nucleotide sequence ID" value="XM_024730891.1"/>
</dbReference>
<dbReference type="EMBL" id="CCYD01000109">
    <property type="protein sequence ID" value="CEG36042.1"/>
    <property type="molecule type" value="Genomic_DNA"/>
</dbReference>
<organism evidence="1 2">
    <name type="scientific">Plasmopara halstedii</name>
    <name type="common">Downy mildew of sunflower</name>
    <dbReference type="NCBI Taxonomy" id="4781"/>
    <lineage>
        <taxon>Eukaryota</taxon>
        <taxon>Sar</taxon>
        <taxon>Stramenopiles</taxon>
        <taxon>Oomycota</taxon>
        <taxon>Peronosporomycetes</taxon>
        <taxon>Peronosporales</taxon>
        <taxon>Peronosporaceae</taxon>
        <taxon>Plasmopara</taxon>
    </lineage>
</organism>
<dbReference type="OrthoDB" id="103805at2759"/>
<proteinExistence type="predicted"/>
<dbReference type="AlphaFoldDB" id="A0A0P1A7Q2"/>
<dbReference type="Proteomes" id="UP000054928">
    <property type="component" value="Unassembled WGS sequence"/>
</dbReference>
<evidence type="ECO:0000313" key="2">
    <source>
        <dbReference type="Proteomes" id="UP000054928"/>
    </source>
</evidence>
<keyword evidence="2" id="KW-1185">Reference proteome</keyword>
<dbReference type="GeneID" id="36395418"/>
<evidence type="ECO:0000313" key="1">
    <source>
        <dbReference type="EMBL" id="CEG36042.1"/>
    </source>
</evidence>